<dbReference type="CDD" id="cd18808">
    <property type="entry name" value="SF1_C_Upf1"/>
    <property type="match status" value="1"/>
</dbReference>
<dbReference type="EMBL" id="CP060789">
    <property type="protein sequence ID" value="QNP54731.1"/>
    <property type="molecule type" value="Genomic_DNA"/>
</dbReference>
<protein>
    <submittedName>
        <fullName evidence="8">DUF559 domain-containing protein</fullName>
    </submittedName>
</protein>
<accession>A0A7H0H2G5</accession>
<dbReference type="InterPro" id="IPR027417">
    <property type="entry name" value="P-loop_NTPase"/>
</dbReference>
<evidence type="ECO:0000256" key="3">
    <source>
        <dbReference type="ARBA" id="ARBA00022806"/>
    </source>
</evidence>
<keyword evidence="9" id="KW-1185">Reference proteome</keyword>
<dbReference type="GO" id="GO:0043139">
    <property type="term" value="F:5'-3' DNA helicase activity"/>
    <property type="evidence" value="ECO:0007669"/>
    <property type="project" value="TreeGrafter"/>
</dbReference>
<dbReference type="Gene3D" id="3.40.960.10">
    <property type="entry name" value="VSR Endonuclease"/>
    <property type="match status" value="1"/>
</dbReference>
<dbReference type="SUPFAM" id="SSF52540">
    <property type="entry name" value="P-loop containing nucleoside triphosphate hydrolases"/>
    <property type="match status" value="1"/>
</dbReference>
<evidence type="ECO:0000313" key="9">
    <source>
        <dbReference type="Proteomes" id="UP000516117"/>
    </source>
</evidence>
<keyword evidence="1" id="KW-0547">Nucleotide-binding</keyword>
<dbReference type="Pfam" id="PF18741">
    <property type="entry name" value="MTES_1575"/>
    <property type="match status" value="1"/>
</dbReference>
<proteinExistence type="predicted"/>
<evidence type="ECO:0000259" key="7">
    <source>
        <dbReference type="Pfam" id="PF18741"/>
    </source>
</evidence>
<dbReference type="PANTHER" id="PTHR43788:SF8">
    <property type="entry name" value="DNA-BINDING PROTEIN SMUBP-2"/>
    <property type="match status" value="1"/>
</dbReference>
<dbReference type="InterPro" id="IPR041679">
    <property type="entry name" value="DNA2/NAM7-like_C"/>
</dbReference>
<dbReference type="Pfam" id="PF13087">
    <property type="entry name" value="AAA_12"/>
    <property type="match status" value="1"/>
</dbReference>
<evidence type="ECO:0000256" key="2">
    <source>
        <dbReference type="ARBA" id="ARBA00022801"/>
    </source>
</evidence>
<evidence type="ECO:0000256" key="4">
    <source>
        <dbReference type="ARBA" id="ARBA00022840"/>
    </source>
</evidence>
<dbReference type="KEGG" id="tdf:H9L22_10490"/>
<dbReference type="GO" id="GO:0005524">
    <property type="term" value="F:ATP binding"/>
    <property type="evidence" value="ECO:0007669"/>
    <property type="project" value="UniProtKB-KW"/>
</dbReference>
<dbReference type="PANTHER" id="PTHR43788">
    <property type="entry name" value="DNA2/NAM7 HELICASE FAMILY MEMBER"/>
    <property type="match status" value="1"/>
</dbReference>
<dbReference type="AlphaFoldDB" id="A0A7H0H2G5"/>
<keyword evidence="2" id="KW-0378">Hydrolase</keyword>
<feature type="region of interest" description="Disordered" evidence="5">
    <location>
        <begin position="374"/>
        <end position="419"/>
    </location>
</feature>
<name>A0A7H0H2G5_9ACTN</name>
<organism evidence="8 9">
    <name type="scientific">Tessaracoccus defluvii</name>
    <dbReference type="NCBI Taxonomy" id="1285901"/>
    <lineage>
        <taxon>Bacteria</taxon>
        <taxon>Bacillati</taxon>
        <taxon>Actinomycetota</taxon>
        <taxon>Actinomycetes</taxon>
        <taxon>Propionibacteriales</taxon>
        <taxon>Propionibacteriaceae</taxon>
        <taxon>Tessaracoccus</taxon>
    </lineage>
</organism>
<dbReference type="GO" id="GO:0016787">
    <property type="term" value="F:hydrolase activity"/>
    <property type="evidence" value="ECO:0007669"/>
    <property type="project" value="UniProtKB-KW"/>
</dbReference>
<dbReference type="Gene3D" id="3.40.50.300">
    <property type="entry name" value="P-loop containing nucleotide triphosphate hydrolases"/>
    <property type="match status" value="1"/>
</dbReference>
<dbReference type="InterPro" id="IPR049468">
    <property type="entry name" value="Restrct_endonuc-II-like_dom"/>
</dbReference>
<feature type="domain" description="Restriction endonuclease type II-like" evidence="7">
    <location>
        <begin position="183"/>
        <end position="275"/>
    </location>
</feature>
<evidence type="ECO:0000259" key="6">
    <source>
        <dbReference type="Pfam" id="PF13087"/>
    </source>
</evidence>
<dbReference type="InterPro" id="IPR011335">
    <property type="entry name" value="Restrct_endonuc-II-like"/>
</dbReference>
<dbReference type="Proteomes" id="UP000516117">
    <property type="component" value="Chromosome"/>
</dbReference>
<keyword evidence="4" id="KW-0067">ATP-binding</keyword>
<evidence type="ECO:0000313" key="8">
    <source>
        <dbReference type="EMBL" id="QNP54731.1"/>
    </source>
</evidence>
<feature type="domain" description="DNA2/NAM7 helicase-like C-terminal" evidence="6">
    <location>
        <begin position="10"/>
        <end position="127"/>
    </location>
</feature>
<evidence type="ECO:0000256" key="5">
    <source>
        <dbReference type="SAM" id="MobiDB-lite"/>
    </source>
</evidence>
<reference evidence="8 9" key="1">
    <citation type="submission" date="2020-08" db="EMBL/GenBank/DDBJ databases">
        <title>Genome sequence of Tessaracoccus defluvii JCM 17540T.</title>
        <authorList>
            <person name="Hyun D.-W."/>
            <person name="Bae J.-W."/>
        </authorList>
    </citation>
    <scope>NUCLEOTIDE SEQUENCE [LARGE SCALE GENOMIC DNA]</scope>
    <source>
        <strain evidence="8 9">JCM 17540</strain>
    </source>
</reference>
<keyword evidence="3" id="KW-0347">Helicase</keyword>
<evidence type="ECO:0000256" key="1">
    <source>
        <dbReference type="ARBA" id="ARBA00022741"/>
    </source>
</evidence>
<dbReference type="InterPro" id="IPR050534">
    <property type="entry name" value="Coronavir_polyprotein_1ab"/>
</dbReference>
<gene>
    <name evidence="8" type="ORF">H9L22_10490</name>
</gene>
<dbReference type="InterPro" id="IPR047187">
    <property type="entry name" value="SF1_C_Upf1"/>
</dbReference>
<sequence length="645" mass="70612">MTHVPDGAEEGTTGKINRAEARALVDDLKACLDDPAFENASLAVISLVGDRQAKYIESLLLAEIPAEEWARRSLRVGTAPDFQGSERDVVFLSMVSAVEPGRRLGALTREMYVQRFNVAVSRAKDQVRLFHSISLGELPNAEDLRFQLLDYAYGVAGRITSDGEVASSVVPEDERVEPFDSLFEQRIHNRIVDRGYTVVPQMEALGYRLDLVVVGARARLAVECDGDTWHGPEAYERDLARQRELERCGWRFFRVRESAFYVDPAAALAPLWDELDKMGIRPSGWVDDGVEIEGADAAQEFELDPPEPEGVGEFMDDLLEPSDAAQEFELELPEMAVVEEVVGVFEADDGAVEAEDPEPVFLDHPDAEPEVIVEESDPEVEADPRALSEEAPLAETDEAGSETLGAPIPETDGSDETTLYPELGANLHLALDRGRRGVPSSAPAPAQARRSALGVTWDPLAQLGGSVDAIFRPPAGLDRYRELDGSTVPVGEGTSADILDGLLRVVAVEGPVRGNRLRTAYVRASGGSRVGKAIAQVLNSAIYRAEKRGLLVGDDPLGASGVHARTYRLPEQPEFRVRELGPRTLDEVPPRELVEVMRRIRDANPAADDEQLLRETLRLYDRVSLTQAARAVLVPVLTLLRGPRI</sequence>
<dbReference type="RefSeq" id="WP_187719869.1">
    <property type="nucleotide sequence ID" value="NZ_CP060789.1"/>
</dbReference>
<dbReference type="SUPFAM" id="SSF52980">
    <property type="entry name" value="Restriction endonuclease-like"/>
    <property type="match status" value="1"/>
</dbReference>